<accession>A0A1V6RLK9</accession>
<evidence type="ECO:0000256" key="4">
    <source>
        <dbReference type="ARBA" id="ARBA00023136"/>
    </source>
</evidence>
<feature type="transmembrane region" description="Helical" evidence="6">
    <location>
        <begin position="85"/>
        <end position="105"/>
    </location>
</feature>
<dbReference type="AlphaFoldDB" id="A0A1V6RLK9"/>
<reference evidence="9" key="1">
    <citation type="journal article" date="2017" name="Nat. Microbiol.">
        <title>Global analysis of biosynthetic gene clusters reveals vast potential of secondary metabolite production in Penicillium species.</title>
        <authorList>
            <person name="Nielsen J.C."/>
            <person name="Grijseels S."/>
            <person name="Prigent S."/>
            <person name="Ji B."/>
            <person name="Dainat J."/>
            <person name="Nielsen K.F."/>
            <person name="Frisvad J.C."/>
            <person name="Workman M."/>
            <person name="Nielsen J."/>
        </authorList>
    </citation>
    <scope>NUCLEOTIDE SEQUENCE [LARGE SCALE GENOMIC DNA]</scope>
    <source>
        <strain evidence="9">IBT 29525</strain>
    </source>
</reference>
<feature type="transmembrane region" description="Helical" evidence="6">
    <location>
        <begin position="178"/>
        <end position="196"/>
    </location>
</feature>
<feature type="transmembrane region" description="Helical" evidence="6">
    <location>
        <begin position="308"/>
        <end position="332"/>
    </location>
</feature>
<evidence type="ECO:0000313" key="8">
    <source>
        <dbReference type="EMBL" id="OQE02334.1"/>
    </source>
</evidence>
<keyword evidence="4 6" id="KW-0472">Membrane</keyword>
<dbReference type="PROSITE" id="PS50850">
    <property type="entry name" value="MFS"/>
    <property type="match status" value="1"/>
</dbReference>
<feature type="transmembrane region" description="Helical" evidence="6">
    <location>
        <begin position="208"/>
        <end position="229"/>
    </location>
</feature>
<dbReference type="Gene3D" id="1.20.1250.20">
    <property type="entry name" value="MFS general substrate transporter like domains"/>
    <property type="match status" value="1"/>
</dbReference>
<feature type="transmembrane region" description="Helical" evidence="6">
    <location>
        <begin position="241"/>
        <end position="258"/>
    </location>
</feature>
<evidence type="ECO:0000256" key="6">
    <source>
        <dbReference type="SAM" id="Phobius"/>
    </source>
</evidence>
<feature type="transmembrane region" description="Helical" evidence="6">
    <location>
        <begin position="149"/>
        <end position="166"/>
    </location>
</feature>
<dbReference type="GO" id="GO:0022857">
    <property type="term" value="F:transmembrane transporter activity"/>
    <property type="evidence" value="ECO:0007669"/>
    <property type="project" value="InterPro"/>
</dbReference>
<evidence type="ECO:0000313" key="9">
    <source>
        <dbReference type="Proteomes" id="UP000191612"/>
    </source>
</evidence>
<feature type="transmembrane region" description="Helical" evidence="6">
    <location>
        <begin position="456"/>
        <end position="478"/>
    </location>
</feature>
<dbReference type="FunFam" id="1.20.1250.20:FF:000011">
    <property type="entry name" value="MFS multidrug transporter, putative"/>
    <property type="match status" value="1"/>
</dbReference>
<evidence type="ECO:0000256" key="5">
    <source>
        <dbReference type="SAM" id="MobiDB-lite"/>
    </source>
</evidence>
<feature type="transmembrane region" description="Helical" evidence="6">
    <location>
        <begin position="484"/>
        <end position="507"/>
    </location>
</feature>
<dbReference type="InterPro" id="IPR011701">
    <property type="entry name" value="MFS"/>
</dbReference>
<feature type="domain" description="Major facilitator superfamily (MFS) profile" evidence="7">
    <location>
        <begin position="76"/>
        <end position="511"/>
    </location>
</feature>
<dbReference type="InterPro" id="IPR036259">
    <property type="entry name" value="MFS_trans_sf"/>
</dbReference>
<dbReference type="EMBL" id="MDYO01000002">
    <property type="protein sequence ID" value="OQE02334.1"/>
    <property type="molecule type" value="Genomic_DNA"/>
</dbReference>
<keyword evidence="9" id="KW-1185">Reference proteome</keyword>
<dbReference type="SUPFAM" id="SSF103473">
    <property type="entry name" value="MFS general substrate transporter"/>
    <property type="match status" value="1"/>
</dbReference>
<feature type="compositionally biased region" description="Basic and acidic residues" evidence="5">
    <location>
        <begin position="1"/>
        <end position="10"/>
    </location>
</feature>
<comment type="subcellular location">
    <subcellularLocation>
        <location evidence="1">Membrane</location>
        <topology evidence="1">Multi-pass membrane protein</topology>
    </subcellularLocation>
</comment>
<dbReference type="InterPro" id="IPR020846">
    <property type="entry name" value="MFS_dom"/>
</dbReference>
<dbReference type="GO" id="GO:0005886">
    <property type="term" value="C:plasma membrane"/>
    <property type="evidence" value="ECO:0007669"/>
    <property type="project" value="TreeGrafter"/>
</dbReference>
<feature type="transmembrane region" description="Helical" evidence="6">
    <location>
        <begin position="417"/>
        <end position="444"/>
    </location>
</feature>
<comment type="caution">
    <text evidence="8">The sequence shown here is derived from an EMBL/GenBank/DDBJ whole genome shotgun (WGS) entry which is preliminary data.</text>
</comment>
<feature type="transmembrane region" description="Helical" evidence="6">
    <location>
        <begin position="352"/>
        <end position="371"/>
    </location>
</feature>
<feature type="transmembrane region" description="Helical" evidence="6">
    <location>
        <begin position="392"/>
        <end position="411"/>
    </location>
</feature>
<keyword evidence="2 6" id="KW-0812">Transmembrane</keyword>
<dbReference type="Pfam" id="PF07690">
    <property type="entry name" value="MFS_1"/>
    <property type="match status" value="1"/>
</dbReference>
<dbReference type="Proteomes" id="UP000191612">
    <property type="component" value="Unassembled WGS sequence"/>
</dbReference>
<organism evidence="8 9">
    <name type="scientific">Penicillium solitum</name>
    <dbReference type="NCBI Taxonomy" id="60172"/>
    <lineage>
        <taxon>Eukaryota</taxon>
        <taxon>Fungi</taxon>
        <taxon>Dikarya</taxon>
        <taxon>Ascomycota</taxon>
        <taxon>Pezizomycotina</taxon>
        <taxon>Eurotiomycetes</taxon>
        <taxon>Eurotiomycetidae</taxon>
        <taxon>Eurotiales</taxon>
        <taxon>Aspergillaceae</taxon>
        <taxon>Penicillium</taxon>
    </lineage>
</organism>
<dbReference type="STRING" id="60172.A0A1V6RLK9"/>
<dbReference type="CDD" id="cd17323">
    <property type="entry name" value="MFS_Tpo1_MDR_like"/>
    <property type="match status" value="1"/>
</dbReference>
<feature type="transmembrane region" description="Helical" evidence="6">
    <location>
        <begin position="117"/>
        <end position="137"/>
    </location>
</feature>
<gene>
    <name evidence="8" type="ORF">PENSOL_c002G03896</name>
</gene>
<name>A0A1V6RLK9_9EURO</name>
<evidence type="ECO:0000259" key="7">
    <source>
        <dbReference type="PROSITE" id="PS50850"/>
    </source>
</evidence>
<dbReference type="PANTHER" id="PTHR23502">
    <property type="entry name" value="MAJOR FACILITATOR SUPERFAMILY"/>
    <property type="match status" value="1"/>
</dbReference>
<keyword evidence="3 6" id="KW-1133">Transmembrane helix</keyword>
<proteinExistence type="predicted"/>
<evidence type="ECO:0000256" key="2">
    <source>
        <dbReference type="ARBA" id="ARBA00022692"/>
    </source>
</evidence>
<dbReference type="PANTHER" id="PTHR23502:SF59">
    <property type="entry name" value="MULTIDRUG TRANSPORTER, PUTATIVE (AFU_ORTHOLOGUE AFUA_1G10370)-RELATED"/>
    <property type="match status" value="1"/>
</dbReference>
<evidence type="ECO:0000256" key="3">
    <source>
        <dbReference type="ARBA" id="ARBA00022989"/>
    </source>
</evidence>
<feature type="region of interest" description="Disordered" evidence="5">
    <location>
        <begin position="1"/>
        <end position="30"/>
    </location>
</feature>
<protein>
    <recommendedName>
        <fullName evidence="7">Major facilitator superfamily (MFS) profile domain-containing protein</fullName>
    </recommendedName>
</protein>
<evidence type="ECO:0000256" key="1">
    <source>
        <dbReference type="ARBA" id="ARBA00004141"/>
    </source>
</evidence>
<sequence length="550" mass="60715">MSTQDPEKADPTQATEPTPTMAEKPLPKQSFMSKVRLREPGQTAAFTHPVSHIKSADDTVVDFDGPDDPYRPINWSFWKKALTTILYGMTTMGATWASSIYSPAIPGIAKEFHIGEITATLGTSMLLFGFGLGPILWAPLSELYGRKKVVLVPYFISIMFSFATAVSKDVQSVMITRFFAGFFDGAPITNTGGVLADIWSPQQRGAAIVAYAMALVGGPVLGPIVGGAIVDSYLGWRWTEYITGILQLLMLTLGVIFLDETYPPALLVYKARRLRISTGNWALHARHEEIDYSLKDMADKYLFRPFRLLVTPICFFVALYASFVYGILYLSLASFPVEFQETRGWNPLVGNLPFLGILTGMILGAIVNLLNQKFYIKKFRANGNRAVPEARLPPMMLGSVFFSAGMFILGWTSPKNIFWLCPVIGAASMGLGFFTIFQSSLNYLVDTFTRFSASAIAVNTFLRSIFGGTFPLFATIMYRRMGVPWASSLLGFVGMALIPIPFVLYVYGPGIRARGKWSQPSAHGHKKPAIKSGESGLIKMCLYHNCPLHH</sequence>